<evidence type="ECO:0000313" key="10">
    <source>
        <dbReference type="Proteomes" id="UP001497392"/>
    </source>
</evidence>
<dbReference type="SMART" id="SM00220">
    <property type="entry name" value="S_TKc"/>
    <property type="match status" value="1"/>
</dbReference>
<proteinExistence type="inferred from homology"/>
<feature type="compositionally biased region" description="Polar residues" evidence="7">
    <location>
        <begin position="613"/>
        <end position="642"/>
    </location>
</feature>
<feature type="compositionally biased region" description="Low complexity" evidence="7">
    <location>
        <begin position="365"/>
        <end position="374"/>
    </location>
</feature>
<gene>
    <name evidence="9" type="primary">g2005</name>
    <name evidence="9" type="ORF">VP750_LOCUS1714</name>
</gene>
<dbReference type="Pfam" id="PF00069">
    <property type="entry name" value="Pkinase"/>
    <property type="match status" value="2"/>
</dbReference>
<dbReference type="PANTHER" id="PTHR48014">
    <property type="entry name" value="SERINE/THREONINE-PROTEIN KINASE FRAY2"/>
    <property type="match status" value="1"/>
</dbReference>
<keyword evidence="5 6" id="KW-0067">ATP-binding</keyword>
<evidence type="ECO:0000256" key="1">
    <source>
        <dbReference type="ARBA" id="ARBA00008874"/>
    </source>
</evidence>
<dbReference type="Proteomes" id="UP001497392">
    <property type="component" value="Unassembled WGS sequence"/>
</dbReference>
<feature type="domain" description="Protein kinase" evidence="8">
    <location>
        <begin position="27"/>
        <end position="342"/>
    </location>
</feature>
<evidence type="ECO:0000256" key="7">
    <source>
        <dbReference type="SAM" id="MobiDB-lite"/>
    </source>
</evidence>
<reference evidence="9 10" key="1">
    <citation type="submission" date="2024-06" db="EMBL/GenBank/DDBJ databases">
        <authorList>
            <person name="Kraege A."/>
            <person name="Thomma B."/>
        </authorList>
    </citation>
    <scope>NUCLEOTIDE SEQUENCE [LARGE SCALE GENOMIC DNA]</scope>
</reference>
<dbReference type="InterPro" id="IPR047173">
    <property type="entry name" value="STRAD_A/B-like"/>
</dbReference>
<dbReference type="InterPro" id="IPR011009">
    <property type="entry name" value="Kinase-like_dom_sf"/>
</dbReference>
<dbReference type="InterPro" id="IPR008271">
    <property type="entry name" value="Ser/Thr_kinase_AS"/>
</dbReference>
<dbReference type="SUPFAM" id="SSF56112">
    <property type="entry name" value="Protein kinase-like (PK-like)"/>
    <property type="match status" value="1"/>
</dbReference>
<dbReference type="EMBL" id="CAXHTA020000002">
    <property type="protein sequence ID" value="CAL5220055.1"/>
    <property type="molecule type" value="Genomic_DNA"/>
</dbReference>
<dbReference type="InterPro" id="IPR017441">
    <property type="entry name" value="Protein_kinase_ATP_BS"/>
</dbReference>
<keyword evidence="3 6" id="KW-0547">Nucleotide-binding</keyword>
<dbReference type="PANTHER" id="PTHR48014:SF21">
    <property type="entry name" value="SERINE_THREONINE-PROTEIN KINASE FRAY2"/>
    <property type="match status" value="1"/>
</dbReference>
<evidence type="ECO:0000256" key="2">
    <source>
        <dbReference type="ARBA" id="ARBA00022679"/>
    </source>
</evidence>
<feature type="compositionally biased region" description="Polar residues" evidence="7">
    <location>
        <begin position="542"/>
        <end position="558"/>
    </location>
</feature>
<evidence type="ECO:0000313" key="9">
    <source>
        <dbReference type="EMBL" id="CAL5220055.1"/>
    </source>
</evidence>
<dbReference type="InterPro" id="IPR000719">
    <property type="entry name" value="Prot_kinase_dom"/>
</dbReference>
<evidence type="ECO:0000256" key="4">
    <source>
        <dbReference type="ARBA" id="ARBA00022777"/>
    </source>
</evidence>
<keyword evidence="4" id="KW-0418">Kinase</keyword>
<feature type="compositionally biased region" description="Polar residues" evidence="7">
    <location>
        <begin position="583"/>
        <end position="592"/>
    </location>
</feature>
<feature type="binding site" evidence="6">
    <location>
        <position position="56"/>
    </location>
    <ligand>
        <name>ATP</name>
        <dbReference type="ChEBI" id="CHEBI:30616"/>
    </ligand>
</feature>
<dbReference type="Gene3D" id="1.10.510.10">
    <property type="entry name" value="Transferase(Phosphotransferase) domain 1"/>
    <property type="match status" value="1"/>
</dbReference>
<keyword evidence="2" id="KW-0808">Transferase</keyword>
<dbReference type="PROSITE" id="PS00107">
    <property type="entry name" value="PROTEIN_KINASE_ATP"/>
    <property type="match status" value="1"/>
</dbReference>
<keyword evidence="10" id="KW-1185">Reference proteome</keyword>
<evidence type="ECO:0000259" key="8">
    <source>
        <dbReference type="PROSITE" id="PS50011"/>
    </source>
</evidence>
<evidence type="ECO:0000256" key="5">
    <source>
        <dbReference type="ARBA" id="ARBA00022840"/>
    </source>
</evidence>
<feature type="region of interest" description="Disordered" evidence="7">
    <location>
        <begin position="710"/>
        <end position="732"/>
    </location>
</feature>
<comment type="caution">
    <text evidence="9">The sequence shown here is derived from an EMBL/GenBank/DDBJ whole genome shotgun (WGS) entry which is preliminary data.</text>
</comment>
<feature type="region of interest" description="Disordered" evidence="7">
    <location>
        <begin position="533"/>
        <end position="596"/>
    </location>
</feature>
<feature type="region of interest" description="Disordered" evidence="7">
    <location>
        <begin position="191"/>
        <end position="212"/>
    </location>
</feature>
<sequence>MSASSLVLRKSQKEPEIEYPRNSGDYELIGEPIGKGGSAMVHLARCKPLNTLVAVKLVDLEELSSSLELLIKEAHTMKGLRHPNVLPLHCSFVADSALWLVMPYIGGGNVSQLLRSQYPKGMEEDMILTIAKDILHGLQYLHSHDLAHRDLKAENLLVAEDGRIMLADFGATAKLEHARYSMPSVHLSDSSNSLSAASDGDSAVQSSGPSSEIRIERAGSSWSKYLSRQTFVGTPNYMAPEIMVQAEEGYNQSADIWSFGMVLLEMARGRVPLAGCSFTKIILDTVHGDAPSLSNCGCTHRYSKALESMVAACLRKAADKRPSATQLLKDPVLRHGHDHKWLAKRLSGLDKSSRRASSVGDDSTAHSPASSSHSTSSVAALLGLTQAIHSSKTLPAAGSSQQHVDKGKTVHHLAWAFDLEGRPFVLVFELTQWFGKARIFMDGVELHAKRYTLLQQISWAGDKYELKVDNTGLGPLHGRTIKISVASHLGVYLLGKAMVDGRTLQAPIYCEHESLHTSTKSLSKEALLAVDSPLSPLDTKPSGDSVQSDMSPSASEVSLSPKPALQQVSLSPIPEASVPKQEQPFQPANSFSVPGHEVRKSPFQTLAREDDYSTPSQTAPGNSPNCLTQQPSSSADAMTSQKGHGADTLSYSNFDGPEASGTPDLTHHQTEPAELDAQVRMIVRQEVDAAVERLRKEFAERETMLIQAFEDRAEEERNQHERPHIAIRNGEH</sequence>
<evidence type="ECO:0000256" key="3">
    <source>
        <dbReference type="ARBA" id="ARBA00022741"/>
    </source>
</evidence>
<organism evidence="9 10">
    <name type="scientific">Coccomyxa viridis</name>
    <dbReference type="NCBI Taxonomy" id="1274662"/>
    <lineage>
        <taxon>Eukaryota</taxon>
        <taxon>Viridiplantae</taxon>
        <taxon>Chlorophyta</taxon>
        <taxon>core chlorophytes</taxon>
        <taxon>Trebouxiophyceae</taxon>
        <taxon>Trebouxiophyceae incertae sedis</taxon>
        <taxon>Coccomyxaceae</taxon>
        <taxon>Coccomyxa</taxon>
    </lineage>
</organism>
<feature type="region of interest" description="Disordered" evidence="7">
    <location>
        <begin position="352"/>
        <end position="374"/>
    </location>
</feature>
<accession>A0ABP1FJB5</accession>
<dbReference type="Gene3D" id="3.30.200.20">
    <property type="entry name" value="Phosphorylase Kinase, domain 1"/>
    <property type="match status" value="1"/>
</dbReference>
<protein>
    <submittedName>
        <fullName evidence="9">G2005 protein</fullName>
    </submittedName>
</protein>
<name>A0ABP1FJB5_9CHLO</name>
<dbReference type="PROSITE" id="PS00108">
    <property type="entry name" value="PROTEIN_KINASE_ST"/>
    <property type="match status" value="1"/>
</dbReference>
<evidence type="ECO:0000256" key="6">
    <source>
        <dbReference type="PROSITE-ProRule" id="PRU10141"/>
    </source>
</evidence>
<comment type="similarity">
    <text evidence="1">Belongs to the protein kinase superfamily. STE Ser/Thr protein kinase family. STE20 subfamily.</text>
</comment>
<feature type="compositionally biased region" description="Low complexity" evidence="7">
    <location>
        <begin position="191"/>
        <end position="203"/>
    </location>
</feature>
<dbReference type="PROSITE" id="PS50011">
    <property type="entry name" value="PROTEIN_KINASE_DOM"/>
    <property type="match status" value="1"/>
</dbReference>
<feature type="region of interest" description="Disordered" evidence="7">
    <location>
        <begin position="610"/>
        <end position="676"/>
    </location>
</feature>